<protein>
    <submittedName>
        <fullName evidence="2">Predicted protein</fullName>
    </submittedName>
</protein>
<dbReference type="HOGENOM" id="CLU_769600_0_0_1"/>
<dbReference type="KEGG" id="lbc:LACBIDRAFT_333986"/>
<evidence type="ECO:0000256" key="1">
    <source>
        <dbReference type="SAM" id="MobiDB-lite"/>
    </source>
</evidence>
<dbReference type="AlphaFoldDB" id="B0DXQ8"/>
<dbReference type="Proteomes" id="UP000001194">
    <property type="component" value="Unassembled WGS sequence"/>
</dbReference>
<keyword evidence="3" id="KW-1185">Reference proteome</keyword>
<feature type="region of interest" description="Disordered" evidence="1">
    <location>
        <begin position="309"/>
        <end position="328"/>
    </location>
</feature>
<dbReference type="RefSeq" id="XP_001888733.1">
    <property type="nucleotide sequence ID" value="XM_001888698.1"/>
</dbReference>
<dbReference type="EMBL" id="DS547147">
    <property type="protein sequence ID" value="EDR00724.1"/>
    <property type="molecule type" value="Genomic_DNA"/>
</dbReference>
<proteinExistence type="predicted"/>
<sequence length="360" mass="40466">MYTTFSMSGMWINLMFSGGIDVVLEYSSIPAILVRIWKEQCSAIISARWLSELVGVTQLDACWSRGYITCLQYFLVFPKGGQPIPTNTEEYKDHNQIDEEVVIRRCCLSGFIRHLVAMSLTATWHLDSESDRSIRGSRKSLDDDNIAMLQGKLNSKLDLSAVHSWQLITPPIGAQVDGGLPNFLMLIKSVTCKGYSYANTACNRAQFKYFQPQLNLPHSHLPSPAPFFSVTTVNNHQHPASIVQMPSTMQRQRTCHIVQMVTTQIIVTVPLKQDKCRQTRTTNDGECPGHIAIGNDLQQRTTSRGHVVDGNVTTSNGPTTMHDERRTTSRHTPPFYLVRASVLARCQNAIYSFVYVLKLK</sequence>
<reference evidence="2 3" key="1">
    <citation type="journal article" date="2008" name="Nature">
        <title>The genome of Laccaria bicolor provides insights into mycorrhizal symbiosis.</title>
        <authorList>
            <person name="Martin F."/>
            <person name="Aerts A."/>
            <person name="Ahren D."/>
            <person name="Brun A."/>
            <person name="Danchin E.G.J."/>
            <person name="Duchaussoy F."/>
            <person name="Gibon J."/>
            <person name="Kohler A."/>
            <person name="Lindquist E."/>
            <person name="Pereda V."/>
            <person name="Salamov A."/>
            <person name="Shapiro H.J."/>
            <person name="Wuyts J."/>
            <person name="Blaudez D."/>
            <person name="Buee M."/>
            <person name="Brokstein P."/>
            <person name="Canbaeck B."/>
            <person name="Cohen D."/>
            <person name="Courty P.E."/>
            <person name="Coutinho P.M."/>
            <person name="Delaruelle C."/>
            <person name="Detter J.C."/>
            <person name="Deveau A."/>
            <person name="DiFazio S."/>
            <person name="Duplessis S."/>
            <person name="Fraissinet-Tachet L."/>
            <person name="Lucic E."/>
            <person name="Frey-Klett P."/>
            <person name="Fourrey C."/>
            <person name="Feussner I."/>
            <person name="Gay G."/>
            <person name="Grimwood J."/>
            <person name="Hoegger P.J."/>
            <person name="Jain P."/>
            <person name="Kilaru S."/>
            <person name="Labbe J."/>
            <person name="Lin Y.C."/>
            <person name="Legue V."/>
            <person name="Le Tacon F."/>
            <person name="Marmeisse R."/>
            <person name="Melayah D."/>
            <person name="Montanini B."/>
            <person name="Muratet M."/>
            <person name="Nehls U."/>
            <person name="Niculita-Hirzel H."/>
            <person name="Oudot-Le Secq M.P."/>
            <person name="Peter M."/>
            <person name="Quesneville H."/>
            <person name="Rajashekar B."/>
            <person name="Reich M."/>
            <person name="Rouhier N."/>
            <person name="Schmutz J."/>
            <person name="Yin T."/>
            <person name="Chalot M."/>
            <person name="Henrissat B."/>
            <person name="Kuees U."/>
            <person name="Lucas S."/>
            <person name="Van de Peer Y."/>
            <person name="Podila G.K."/>
            <person name="Polle A."/>
            <person name="Pukkila P.J."/>
            <person name="Richardson P.M."/>
            <person name="Rouze P."/>
            <person name="Sanders I.R."/>
            <person name="Stajich J.E."/>
            <person name="Tunlid A."/>
            <person name="Tuskan G."/>
            <person name="Grigoriev I.V."/>
        </authorList>
    </citation>
    <scope>NUCLEOTIDE SEQUENCE [LARGE SCALE GENOMIC DNA]</scope>
    <source>
        <strain evidence="3">S238N-H82 / ATCC MYA-4686</strain>
    </source>
</reference>
<dbReference type="InParanoid" id="B0DXQ8"/>
<name>B0DXQ8_LACBS</name>
<evidence type="ECO:0000313" key="2">
    <source>
        <dbReference type="EMBL" id="EDR00724.1"/>
    </source>
</evidence>
<accession>B0DXQ8</accession>
<dbReference type="GeneID" id="6084314"/>
<evidence type="ECO:0000313" key="3">
    <source>
        <dbReference type="Proteomes" id="UP000001194"/>
    </source>
</evidence>
<gene>
    <name evidence="2" type="ORF">LACBIDRAFT_333986</name>
</gene>
<organism evidence="3">
    <name type="scientific">Laccaria bicolor (strain S238N-H82 / ATCC MYA-4686)</name>
    <name type="common">Bicoloured deceiver</name>
    <name type="synonym">Laccaria laccata var. bicolor</name>
    <dbReference type="NCBI Taxonomy" id="486041"/>
    <lineage>
        <taxon>Eukaryota</taxon>
        <taxon>Fungi</taxon>
        <taxon>Dikarya</taxon>
        <taxon>Basidiomycota</taxon>
        <taxon>Agaricomycotina</taxon>
        <taxon>Agaricomycetes</taxon>
        <taxon>Agaricomycetidae</taxon>
        <taxon>Agaricales</taxon>
        <taxon>Agaricineae</taxon>
        <taxon>Hydnangiaceae</taxon>
        <taxon>Laccaria</taxon>
    </lineage>
</organism>